<evidence type="ECO:0000256" key="3">
    <source>
        <dbReference type="PROSITE-ProRule" id="PRU00339"/>
    </source>
</evidence>
<gene>
    <name evidence="6" type="ORF">SELMODRAFT_445359</name>
</gene>
<comment type="function">
    <text evidence="4">Part of the endoplasmic reticulum membrane protein complex (EMC) that enables the energy-independent insertion into endoplasmic reticulum membranes of newly synthesized membrane proteins.</text>
</comment>
<keyword evidence="7" id="KW-1185">Reference proteome</keyword>
<feature type="repeat" description="TPR" evidence="3">
    <location>
        <begin position="164"/>
        <end position="197"/>
    </location>
</feature>
<dbReference type="Gene3D" id="1.25.40.10">
    <property type="entry name" value="Tetratricopeptide repeat domain"/>
    <property type="match status" value="1"/>
</dbReference>
<proteinExistence type="inferred from homology"/>
<dbReference type="eggNOG" id="KOG3060">
    <property type="taxonomic scope" value="Eukaryota"/>
</dbReference>
<comment type="similarity">
    <text evidence="4">Belongs to the EMC2 family.</text>
</comment>
<keyword evidence="4" id="KW-0256">Endoplasmic reticulum</keyword>
<dbReference type="KEGG" id="smo:SELMODRAFT_445359"/>
<dbReference type="InterPro" id="IPR055217">
    <property type="entry name" value="TPR_EMC2"/>
</dbReference>
<dbReference type="Pfam" id="PF22890">
    <property type="entry name" value="TPR_EMC2"/>
    <property type="match status" value="1"/>
</dbReference>
<dbReference type="FunFam" id="1.25.40.10:FF:000326">
    <property type="entry name" value="ER membrane protein complex subunit 2"/>
    <property type="match status" value="1"/>
</dbReference>
<dbReference type="InterPro" id="IPR019734">
    <property type="entry name" value="TPR_rpt"/>
</dbReference>
<dbReference type="PANTHER" id="PTHR12760">
    <property type="entry name" value="TETRATRICOPEPTIDE REPEAT PROTEIN"/>
    <property type="match status" value="1"/>
</dbReference>
<name>D8SHZ2_SELML</name>
<dbReference type="GO" id="GO:0072546">
    <property type="term" value="C:EMC complex"/>
    <property type="evidence" value="ECO:0000318"/>
    <property type="project" value="GO_Central"/>
</dbReference>
<dbReference type="AlphaFoldDB" id="D8SHZ2"/>
<dbReference type="InterPro" id="IPR039856">
    <property type="entry name" value="EMC2-like"/>
</dbReference>
<dbReference type="HOGENOM" id="CLU_052388_1_1_1"/>
<protein>
    <recommendedName>
        <fullName evidence="4">ER membrane protein complex subunit 2</fullName>
    </recommendedName>
</protein>
<dbReference type="Gramene" id="EFJ15778">
    <property type="protein sequence ID" value="EFJ15778"/>
    <property type="gene ID" value="SELMODRAFT_445359"/>
</dbReference>
<dbReference type="Proteomes" id="UP000001514">
    <property type="component" value="Unassembled WGS sequence"/>
</dbReference>
<evidence type="ECO:0000259" key="5">
    <source>
        <dbReference type="Pfam" id="PF22890"/>
    </source>
</evidence>
<dbReference type="OMA" id="TNYKTAR"/>
<sequence length="295" mass="32778">MGEGITEVDRLEALVDEGVGDVARYLALIRKLKLRRSSKVAKHGMELLRNSSARAKLGADVWTVYEQVAIAALDCQCLTAAKECIGALLKKFPDSTRVGRLEGMWFEARGSWQQAEKVYASILEERPTDARILKRKIAMAKAQGNLMGAVDEMNKYLELFMADHECWKELADVYLSLQMYKQAAFCYEELILVQPANALFHLGYAEILYTIGGLENLKTAKKYYASAIELSGGKNMRALYGVCLCAAGINQAKGRNIKDEKENSTVHTLAADVIKREYRLKAPKKASLAACILEA</sequence>
<evidence type="ECO:0000313" key="7">
    <source>
        <dbReference type="Proteomes" id="UP000001514"/>
    </source>
</evidence>
<dbReference type="InterPro" id="IPR011990">
    <property type="entry name" value="TPR-like_helical_dom_sf"/>
</dbReference>
<dbReference type="EMBL" id="GL377621">
    <property type="protein sequence ID" value="EFJ15778.1"/>
    <property type="molecule type" value="Genomic_DNA"/>
</dbReference>
<dbReference type="PROSITE" id="PS50005">
    <property type="entry name" value="TPR"/>
    <property type="match status" value="1"/>
</dbReference>
<keyword evidence="2 3" id="KW-0802">TPR repeat</keyword>
<reference evidence="6 7" key="1">
    <citation type="journal article" date="2011" name="Science">
        <title>The Selaginella genome identifies genetic changes associated with the evolution of vascular plants.</title>
        <authorList>
            <person name="Banks J.A."/>
            <person name="Nishiyama T."/>
            <person name="Hasebe M."/>
            <person name="Bowman J.L."/>
            <person name="Gribskov M."/>
            <person name="dePamphilis C."/>
            <person name="Albert V.A."/>
            <person name="Aono N."/>
            <person name="Aoyama T."/>
            <person name="Ambrose B.A."/>
            <person name="Ashton N.W."/>
            <person name="Axtell M.J."/>
            <person name="Barker E."/>
            <person name="Barker M.S."/>
            <person name="Bennetzen J.L."/>
            <person name="Bonawitz N.D."/>
            <person name="Chapple C."/>
            <person name="Cheng C."/>
            <person name="Correa L.G."/>
            <person name="Dacre M."/>
            <person name="DeBarry J."/>
            <person name="Dreyer I."/>
            <person name="Elias M."/>
            <person name="Engstrom E.M."/>
            <person name="Estelle M."/>
            <person name="Feng L."/>
            <person name="Finet C."/>
            <person name="Floyd S.K."/>
            <person name="Frommer W.B."/>
            <person name="Fujita T."/>
            <person name="Gramzow L."/>
            <person name="Gutensohn M."/>
            <person name="Harholt J."/>
            <person name="Hattori M."/>
            <person name="Heyl A."/>
            <person name="Hirai T."/>
            <person name="Hiwatashi Y."/>
            <person name="Ishikawa M."/>
            <person name="Iwata M."/>
            <person name="Karol K.G."/>
            <person name="Koehler B."/>
            <person name="Kolukisaoglu U."/>
            <person name="Kubo M."/>
            <person name="Kurata T."/>
            <person name="Lalonde S."/>
            <person name="Li K."/>
            <person name="Li Y."/>
            <person name="Litt A."/>
            <person name="Lyons E."/>
            <person name="Manning G."/>
            <person name="Maruyama T."/>
            <person name="Michael T.P."/>
            <person name="Mikami K."/>
            <person name="Miyazaki S."/>
            <person name="Morinaga S."/>
            <person name="Murata T."/>
            <person name="Mueller-Roeber B."/>
            <person name="Nelson D.R."/>
            <person name="Obara M."/>
            <person name="Oguri Y."/>
            <person name="Olmstead R.G."/>
            <person name="Onodera N."/>
            <person name="Petersen B.L."/>
            <person name="Pils B."/>
            <person name="Prigge M."/>
            <person name="Rensing S.A."/>
            <person name="Riano-Pachon D.M."/>
            <person name="Roberts A.W."/>
            <person name="Sato Y."/>
            <person name="Scheller H.V."/>
            <person name="Schulz B."/>
            <person name="Schulz C."/>
            <person name="Shakirov E.V."/>
            <person name="Shibagaki N."/>
            <person name="Shinohara N."/>
            <person name="Shippen D.E."/>
            <person name="Soerensen I."/>
            <person name="Sotooka R."/>
            <person name="Sugimoto N."/>
            <person name="Sugita M."/>
            <person name="Sumikawa N."/>
            <person name="Tanurdzic M."/>
            <person name="Theissen G."/>
            <person name="Ulvskov P."/>
            <person name="Wakazuki S."/>
            <person name="Weng J.K."/>
            <person name="Willats W.W."/>
            <person name="Wipf D."/>
            <person name="Wolf P.G."/>
            <person name="Yang L."/>
            <person name="Zimmer A.D."/>
            <person name="Zhu Q."/>
            <person name="Mitros T."/>
            <person name="Hellsten U."/>
            <person name="Loque D."/>
            <person name="Otillar R."/>
            <person name="Salamov A."/>
            <person name="Schmutz J."/>
            <person name="Shapiro H."/>
            <person name="Lindquist E."/>
            <person name="Lucas S."/>
            <person name="Rokhsar D."/>
            <person name="Grigoriev I.V."/>
        </authorList>
    </citation>
    <scope>NUCLEOTIDE SEQUENCE [LARGE SCALE GENOMIC DNA]</scope>
</reference>
<keyword evidence="4" id="KW-0472">Membrane</keyword>
<evidence type="ECO:0000256" key="4">
    <source>
        <dbReference type="RuleBase" id="RU367091"/>
    </source>
</evidence>
<accession>D8SHZ2</accession>
<dbReference type="STRING" id="88036.D8SHZ2"/>
<comment type="subcellular location">
    <subcellularLocation>
        <location evidence="4">Endoplasmic reticulum membrane</location>
        <topology evidence="4">Peripheral membrane protein</topology>
        <orientation evidence="4">Cytoplasmic side</orientation>
    </subcellularLocation>
</comment>
<dbReference type="OrthoDB" id="124397at2759"/>
<organism evidence="7">
    <name type="scientific">Selaginella moellendorffii</name>
    <name type="common">Spikemoss</name>
    <dbReference type="NCBI Taxonomy" id="88036"/>
    <lineage>
        <taxon>Eukaryota</taxon>
        <taxon>Viridiplantae</taxon>
        <taxon>Streptophyta</taxon>
        <taxon>Embryophyta</taxon>
        <taxon>Tracheophyta</taxon>
        <taxon>Lycopodiopsida</taxon>
        <taxon>Selaginellales</taxon>
        <taxon>Selaginellaceae</taxon>
        <taxon>Selaginella</taxon>
    </lineage>
</organism>
<comment type="subunit">
    <text evidence="4">Component of the ER membrane protein complex (EMC).</text>
</comment>
<feature type="domain" description="EMC2 TPR-like" evidence="5">
    <location>
        <begin position="97"/>
        <end position="207"/>
    </location>
</feature>
<keyword evidence="1" id="KW-0677">Repeat</keyword>
<evidence type="ECO:0000256" key="1">
    <source>
        <dbReference type="ARBA" id="ARBA00022737"/>
    </source>
</evidence>
<evidence type="ECO:0000313" key="6">
    <source>
        <dbReference type="EMBL" id="EFJ15778.1"/>
    </source>
</evidence>
<dbReference type="InParanoid" id="D8SHZ2"/>
<dbReference type="FunCoup" id="D8SHZ2">
    <property type="interactions" value="4354"/>
</dbReference>
<dbReference type="SUPFAM" id="SSF48452">
    <property type="entry name" value="TPR-like"/>
    <property type="match status" value="1"/>
</dbReference>
<evidence type="ECO:0000256" key="2">
    <source>
        <dbReference type="ARBA" id="ARBA00022803"/>
    </source>
</evidence>